<dbReference type="Proteomes" id="UP000789901">
    <property type="component" value="Unassembled WGS sequence"/>
</dbReference>
<organism evidence="1 2">
    <name type="scientific">Gigaspora margarita</name>
    <dbReference type="NCBI Taxonomy" id="4874"/>
    <lineage>
        <taxon>Eukaryota</taxon>
        <taxon>Fungi</taxon>
        <taxon>Fungi incertae sedis</taxon>
        <taxon>Mucoromycota</taxon>
        <taxon>Glomeromycotina</taxon>
        <taxon>Glomeromycetes</taxon>
        <taxon>Diversisporales</taxon>
        <taxon>Gigasporaceae</taxon>
        <taxon>Gigaspora</taxon>
    </lineage>
</organism>
<proteinExistence type="predicted"/>
<name>A0ABM8W2L7_GIGMA</name>
<gene>
    <name evidence="1" type="ORF">GMARGA_LOCUS2567</name>
</gene>
<protein>
    <submittedName>
        <fullName evidence="1">40595_t:CDS:1</fullName>
    </submittedName>
</protein>
<keyword evidence="2" id="KW-1185">Reference proteome</keyword>
<reference evidence="1 2" key="1">
    <citation type="submission" date="2021-06" db="EMBL/GenBank/DDBJ databases">
        <authorList>
            <person name="Kallberg Y."/>
            <person name="Tangrot J."/>
            <person name="Rosling A."/>
        </authorList>
    </citation>
    <scope>NUCLEOTIDE SEQUENCE [LARGE SCALE GENOMIC DNA]</scope>
    <source>
        <strain evidence="1 2">120-4 pot B 10/14</strain>
    </source>
</reference>
<sequence>MPNINVEQKNLFVEQWMENFTQIFRRLMTEYPMKFTIDEINIALKEAIKTITSDEPEKHPLFEISSQLMPARYERIFNCYNKRVVRITKIVRQDILKIEKRNTKGRRAKDLEPYFVGKKAAKSKKRSKERME</sequence>
<evidence type="ECO:0000313" key="1">
    <source>
        <dbReference type="EMBL" id="CAG8508624.1"/>
    </source>
</evidence>
<dbReference type="EMBL" id="CAJVQB010000818">
    <property type="protein sequence ID" value="CAG8508624.1"/>
    <property type="molecule type" value="Genomic_DNA"/>
</dbReference>
<comment type="caution">
    <text evidence="1">The sequence shown here is derived from an EMBL/GenBank/DDBJ whole genome shotgun (WGS) entry which is preliminary data.</text>
</comment>
<accession>A0ABM8W2L7</accession>
<evidence type="ECO:0000313" key="2">
    <source>
        <dbReference type="Proteomes" id="UP000789901"/>
    </source>
</evidence>